<proteinExistence type="predicted"/>
<evidence type="ECO:0000313" key="2">
    <source>
        <dbReference type="Proteomes" id="UP000478995"/>
    </source>
</evidence>
<dbReference type="Pfam" id="PF09693">
    <property type="entry name" value="Phage_XkdX"/>
    <property type="match status" value="1"/>
</dbReference>
<dbReference type="AlphaFoldDB" id="A0A2I4M967"/>
<dbReference type="RefSeq" id="WP_003358702.1">
    <property type="nucleotide sequence ID" value="NZ_CP013246.1"/>
</dbReference>
<sequence>MLSYIKEYYNMKFYTKEDLDIFVTAKWITIEEKEDIIITQ</sequence>
<accession>A0A2I4M967</accession>
<reference evidence="1 2" key="1">
    <citation type="submission" date="2019-04" db="EMBL/GenBank/DDBJ databases">
        <title>Genome sequencing of Clostridium botulinum Groups I-IV and Clostridium butyricum.</title>
        <authorList>
            <person name="Brunt J."/>
            <person name="Van Vliet A.H.M."/>
            <person name="Stringer S.C."/>
            <person name="Carter A.T."/>
            <person name="Peck M.W."/>
        </authorList>
    </citation>
    <scope>NUCLEOTIDE SEQUENCE [LARGE SCALE GENOMIC DNA]</scope>
    <source>
        <strain evidence="1 2">IFR 18/037</strain>
    </source>
</reference>
<evidence type="ECO:0000313" key="1">
    <source>
        <dbReference type="EMBL" id="NFG15740.1"/>
    </source>
</evidence>
<gene>
    <name evidence="1" type="ORF">FC794_02785</name>
</gene>
<dbReference type="Proteomes" id="UP000478995">
    <property type="component" value="Unassembled WGS sequence"/>
</dbReference>
<dbReference type="EMBL" id="SWOY01000001">
    <property type="protein sequence ID" value="NFG15740.1"/>
    <property type="molecule type" value="Genomic_DNA"/>
</dbReference>
<organism evidence="1 2">
    <name type="scientific">Clostridium botulinum</name>
    <dbReference type="NCBI Taxonomy" id="1491"/>
    <lineage>
        <taxon>Bacteria</taxon>
        <taxon>Bacillati</taxon>
        <taxon>Bacillota</taxon>
        <taxon>Clostridia</taxon>
        <taxon>Eubacteriales</taxon>
        <taxon>Clostridiaceae</taxon>
        <taxon>Clostridium</taxon>
    </lineage>
</organism>
<comment type="caution">
    <text evidence="1">The sequence shown here is derived from an EMBL/GenBank/DDBJ whole genome shotgun (WGS) entry which is preliminary data.</text>
</comment>
<protein>
    <submittedName>
        <fullName evidence="1">XkdX family protein</fullName>
    </submittedName>
</protein>
<dbReference type="InterPro" id="IPR010022">
    <property type="entry name" value="XkdX"/>
</dbReference>
<name>A0A2I4M967_CLOBO</name>